<gene>
    <name evidence="7" type="ORF">APY04_2180</name>
</gene>
<dbReference type="CDD" id="cd07984">
    <property type="entry name" value="LPLAT_LABLAT-like"/>
    <property type="match status" value="1"/>
</dbReference>
<dbReference type="InterPro" id="IPR004960">
    <property type="entry name" value="LipA_acyltrans"/>
</dbReference>
<evidence type="ECO:0000256" key="1">
    <source>
        <dbReference type="ARBA" id="ARBA00004533"/>
    </source>
</evidence>
<dbReference type="Pfam" id="PF03279">
    <property type="entry name" value="Lip_A_acyltrans"/>
    <property type="match status" value="1"/>
</dbReference>
<keyword evidence="8" id="KW-1185">Reference proteome</keyword>
<evidence type="ECO:0000256" key="2">
    <source>
        <dbReference type="ARBA" id="ARBA00022475"/>
    </source>
</evidence>
<evidence type="ECO:0000256" key="5">
    <source>
        <dbReference type="ARBA" id="ARBA00023136"/>
    </source>
</evidence>
<protein>
    <submittedName>
        <fullName evidence="7">Lipid A biosynthesis lauroyl acyltransferase</fullName>
        <ecNumber evidence="7">2.3.1.-</ecNumber>
    </submittedName>
</protein>
<dbReference type="GO" id="GO:0016746">
    <property type="term" value="F:acyltransferase activity"/>
    <property type="evidence" value="ECO:0007669"/>
    <property type="project" value="UniProtKB-KW"/>
</dbReference>
<dbReference type="EC" id="2.3.1.-" evidence="7"/>
<evidence type="ECO:0000256" key="6">
    <source>
        <dbReference type="ARBA" id="ARBA00023315"/>
    </source>
</evidence>
<dbReference type="EMBL" id="LMTR01000071">
    <property type="protein sequence ID" value="KWT66773.1"/>
    <property type="molecule type" value="Genomic_DNA"/>
</dbReference>
<comment type="subcellular location">
    <subcellularLocation>
        <location evidence="1">Cell inner membrane</location>
    </subcellularLocation>
</comment>
<sequence>MTAKDRLRDIQYRLEYVLLRAVAGIFRTLPLNVATGFSAYCWRRLAPRINPKRHRRALDNLAIAFPEKTDDERNEIALAHWENLGRVMVETMRIDRFLAEPERIEIVSQNIFSRYKDKLGPAVGVSLHMGNWELAILPFTWAGANPAAVYRSVTNPYVDRYLREQRKDLYPDGLFGRGNVGDHGDDQRTARAIMDFVRRGGRLGLVCDLYDRTGMPIPFFGRDAKTQAIGAMIARRVGARIWLSRCKRIGKESRFEIELKELRVPRTASQGDDIRWTMEHMQKQFEIWIREAPEQWMWSNRRWS</sequence>
<evidence type="ECO:0000256" key="4">
    <source>
        <dbReference type="ARBA" id="ARBA00022679"/>
    </source>
</evidence>
<dbReference type="Proteomes" id="UP000059074">
    <property type="component" value="Unassembled WGS sequence"/>
</dbReference>
<evidence type="ECO:0000313" key="8">
    <source>
        <dbReference type="Proteomes" id="UP000059074"/>
    </source>
</evidence>
<name>A0A109BDI0_HYPSL</name>
<dbReference type="PANTHER" id="PTHR30606">
    <property type="entry name" value="LIPID A BIOSYNTHESIS LAUROYL ACYLTRANSFERASE"/>
    <property type="match status" value="1"/>
</dbReference>
<keyword evidence="4 7" id="KW-0808">Transferase</keyword>
<comment type="caution">
    <text evidence="7">The sequence shown here is derived from an EMBL/GenBank/DDBJ whole genome shotgun (WGS) entry which is preliminary data.</text>
</comment>
<dbReference type="GO" id="GO:0005886">
    <property type="term" value="C:plasma membrane"/>
    <property type="evidence" value="ECO:0007669"/>
    <property type="project" value="UniProtKB-SubCell"/>
</dbReference>
<accession>A0A109BDI0</accession>
<reference evidence="7 8" key="1">
    <citation type="submission" date="2015-10" db="EMBL/GenBank/DDBJ databases">
        <title>Transcriptomic analysis of a linuron degrading triple-species bacterial consortium.</title>
        <authorList>
            <person name="Albers P."/>
        </authorList>
    </citation>
    <scope>NUCLEOTIDE SEQUENCE [LARGE SCALE GENOMIC DNA]</scope>
    <source>
        <strain evidence="7 8">WDL6</strain>
    </source>
</reference>
<keyword evidence="6 7" id="KW-0012">Acyltransferase</keyword>
<keyword evidence="5" id="KW-0472">Membrane</keyword>
<dbReference type="PATRIC" id="fig|121290.4.peg.2380"/>
<organism evidence="7 8">
    <name type="scientific">Hyphomicrobium sulfonivorans</name>
    <dbReference type="NCBI Taxonomy" id="121290"/>
    <lineage>
        <taxon>Bacteria</taxon>
        <taxon>Pseudomonadati</taxon>
        <taxon>Pseudomonadota</taxon>
        <taxon>Alphaproteobacteria</taxon>
        <taxon>Hyphomicrobiales</taxon>
        <taxon>Hyphomicrobiaceae</taxon>
        <taxon>Hyphomicrobium</taxon>
    </lineage>
</organism>
<dbReference type="GO" id="GO:0009247">
    <property type="term" value="P:glycolipid biosynthetic process"/>
    <property type="evidence" value="ECO:0007669"/>
    <property type="project" value="UniProtKB-ARBA"/>
</dbReference>
<evidence type="ECO:0000256" key="3">
    <source>
        <dbReference type="ARBA" id="ARBA00022519"/>
    </source>
</evidence>
<evidence type="ECO:0000313" key="7">
    <source>
        <dbReference type="EMBL" id="KWT66773.1"/>
    </source>
</evidence>
<proteinExistence type="predicted"/>
<dbReference type="OrthoDB" id="9801955at2"/>
<dbReference type="STRING" id="121290.APY04_2180"/>
<keyword evidence="3" id="KW-0997">Cell inner membrane</keyword>
<dbReference type="RefSeq" id="WP_068462378.1">
    <property type="nucleotide sequence ID" value="NZ_JAEFBX010000003.1"/>
</dbReference>
<dbReference type="PANTHER" id="PTHR30606:SF10">
    <property type="entry name" value="PHOSPHATIDYLINOSITOL MANNOSIDE ACYLTRANSFERASE"/>
    <property type="match status" value="1"/>
</dbReference>
<dbReference type="AlphaFoldDB" id="A0A109BDI0"/>
<keyword evidence="2" id="KW-1003">Cell membrane</keyword>